<reference evidence="3 4" key="1">
    <citation type="journal article" date="2009" name="BMC Genomics">
        <title>The complete genome sequence of Xanthomonas albilineans provides new insights into the reductive genome evolution of the xylem-limited Xanthomonadaceae.</title>
        <authorList>
            <person name="Pieretti I."/>
            <person name="Royer M."/>
            <person name="Barbe V."/>
            <person name="Carrere S."/>
            <person name="Koebnik R."/>
            <person name="Cociancich S."/>
            <person name="Couloux A."/>
            <person name="Darrasse A."/>
            <person name="Gouzy J."/>
            <person name="Jacques M.A."/>
            <person name="Lauber E."/>
            <person name="Manceau C."/>
            <person name="Mangenot S."/>
            <person name="Poussier S."/>
            <person name="Segurens B."/>
            <person name="Szurek B."/>
            <person name="Verdier V."/>
            <person name="Arlat M."/>
            <person name="Rott P."/>
        </authorList>
    </citation>
    <scope>NUCLEOTIDE SEQUENCE [LARGE SCALE GENOMIC DNA]</scope>
    <source>
        <strain evidence="4">GPE PC73 / CFBP 7063</strain>
    </source>
</reference>
<keyword evidence="1" id="KW-0677">Repeat</keyword>
<dbReference type="STRING" id="380358.XALC_2339"/>
<dbReference type="KEGG" id="xal:XALC_2339"/>
<dbReference type="RefSeq" id="WP_012916817.1">
    <property type="nucleotide sequence ID" value="NC_013722.1"/>
</dbReference>
<sequence>MSKFHEIRSAIRLMGVAAVSLLVVFAASAQTVRYIHTDGLGSVVMVTDKDRNVVERSEYEPYGSLLNRPVTDGPGYTGHVMDASTGLTYMQQRYYDQSIGRFLSVDPVTAEVKTGGNFNRYWYAGNNPYKYTDPNGRCFWDGCVGEAIIAGFVIGAVVDVVAQKIMDPHGDINVPSAIISGVAGAVTGGTGAALTGATARGSITVTQAVIRQAGIGAAAGAASNVAGDVADGKTPTVQRMTNAAGASALGSLAGSAVSALAGASSRTTSGTLARMANASPTSPAGIGNHIASATMAAGPVRAATTVQSLFSQATKLTDTTAAVTEKKLNKEP</sequence>
<dbReference type="Pfam" id="PF25023">
    <property type="entry name" value="TEN_YD-shell"/>
    <property type="match status" value="1"/>
</dbReference>
<evidence type="ECO:0000259" key="2">
    <source>
        <dbReference type="Pfam" id="PF25023"/>
    </source>
</evidence>
<dbReference type="PANTHER" id="PTHR32305">
    <property type="match status" value="1"/>
</dbReference>
<gene>
    <name evidence="3" type="ordered locus">XALc_2339</name>
</gene>
<dbReference type="Proteomes" id="UP000001890">
    <property type="component" value="Chromosome"/>
</dbReference>
<evidence type="ECO:0000256" key="1">
    <source>
        <dbReference type="ARBA" id="ARBA00022737"/>
    </source>
</evidence>
<organism evidence="3 4">
    <name type="scientific">Xanthomonas albilineans (strain GPE PC73 / CFBP 7063)</name>
    <dbReference type="NCBI Taxonomy" id="380358"/>
    <lineage>
        <taxon>Bacteria</taxon>
        <taxon>Pseudomonadati</taxon>
        <taxon>Pseudomonadota</taxon>
        <taxon>Gammaproteobacteria</taxon>
        <taxon>Lysobacterales</taxon>
        <taxon>Lysobacteraceae</taxon>
        <taxon>Xanthomonas</taxon>
    </lineage>
</organism>
<keyword evidence="4" id="KW-1185">Reference proteome</keyword>
<protein>
    <recommendedName>
        <fullName evidence="2">Teneurin-like YD-shell domain-containing protein</fullName>
    </recommendedName>
</protein>
<evidence type="ECO:0000313" key="3">
    <source>
        <dbReference type="EMBL" id="CBA16819.1"/>
    </source>
</evidence>
<dbReference type="InterPro" id="IPR050708">
    <property type="entry name" value="T6SS_VgrG/RHS"/>
</dbReference>
<accession>D2U977</accession>
<dbReference type="GeneID" id="57877651"/>
<proteinExistence type="predicted"/>
<dbReference type="AlphaFoldDB" id="D2U977"/>
<dbReference type="PANTHER" id="PTHR32305:SF15">
    <property type="entry name" value="PROTEIN RHSA-RELATED"/>
    <property type="match status" value="1"/>
</dbReference>
<dbReference type="InterPro" id="IPR056823">
    <property type="entry name" value="TEN-like_YD-shell"/>
</dbReference>
<evidence type="ECO:0000313" key="4">
    <source>
        <dbReference type="Proteomes" id="UP000001890"/>
    </source>
</evidence>
<dbReference type="OrthoDB" id="9816400at2"/>
<dbReference type="EMBL" id="FP565176">
    <property type="protein sequence ID" value="CBA16819.1"/>
    <property type="molecule type" value="Genomic_DNA"/>
</dbReference>
<dbReference type="InterPro" id="IPR022385">
    <property type="entry name" value="Rhs_assc_core"/>
</dbReference>
<feature type="domain" description="Teneurin-like YD-shell" evidence="2">
    <location>
        <begin position="27"/>
        <end position="128"/>
    </location>
</feature>
<dbReference type="NCBIfam" id="TIGR03696">
    <property type="entry name" value="Rhs_assc_core"/>
    <property type="match status" value="1"/>
</dbReference>
<name>D2U977_XANAP</name>
<dbReference type="Gene3D" id="2.180.10.10">
    <property type="entry name" value="RHS repeat-associated core"/>
    <property type="match status" value="1"/>
</dbReference>
<dbReference type="eggNOG" id="COG3209">
    <property type="taxonomic scope" value="Bacteria"/>
</dbReference>